<dbReference type="PATRIC" id="fig|1560201.3.peg.1554"/>
<feature type="domain" description="Big-1" evidence="4">
    <location>
        <begin position="234"/>
        <end position="329"/>
    </location>
</feature>
<dbReference type="InterPro" id="IPR002884">
    <property type="entry name" value="P_dom"/>
</dbReference>
<keyword evidence="7" id="KW-1185">Reference proteome</keyword>
<dbReference type="Pfam" id="PF02369">
    <property type="entry name" value="Big_1"/>
    <property type="match status" value="7"/>
</dbReference>
<proteinExistence type="inferred from homology"/>
<dbReference type="PANTHER" id="PTHR39576:SF2">
    <property type="entry name" value="ATTACHING AND EFFACING PROTEIN HOMOLOG-RELATED"/>
    <property type="match status" value="1"/>
</dbReference>
<dbReference type="Proteomes" id="UP000037088">
    <property type="component" value="Unassembled WGS sequence"/>
</dbReference>
<feature type="domain" description="Big-1" evidence="4">
    <location>
        <begin position="33"/>
        <end position="124"/>
    </location>
</feature>
<evidence type="ECO:0000259" key="5">
    <source>
        <dbReference type="PROSITE" id="PS51829"/>
    </source>
</evidence>
<dbReference type="Gene3D" id="2.60.40.10">
    <property type="entry name" value="Immunoglobulins"/>
    <property type="match status" value="7"/>
</dbReference>
<dbReference type="SUPFAM" id="SSF49785">
    <property type="entry name" value="Galactose-binding domain-like"/>
    <property type="match status" value="1"/>
</dbReference>
<evidence type="ECO:0000256" key="3">
    <source>
        <dbReference type="ARBA" id="ARBA00022801"/>
    </source>
</evidence>
<feature type="domain" description="Big-1" evidence="4">
    <location>
        <begin position="545"/>
        <end position="638"/>
    </location>
</feature>
<comment type="caution">
    <text evidence="6">The sequence shown here is derived from an EMBL/GenBank/DDBJ whole genome shotgun (WGS) entry which is preliminary data.</text>
</comment>
<dbReference type="AlphaFoldDB" id="A0A0L7T650"/>
<keyword evidence="2" id="KW-0645">Protease</keyword>
<dbReference type="Pfam" id="PF01483">
    <property type="entry name" value="P_proprotein"/>
    <property type="match status" value="1"/>
</dbReference>
<evidence type="ECO:0000259" key="4">
    <source>
        <dbReference type="PROSITE" id="PS51127"/>
    </source>
</evidence>
<dbReference type="InterPro" id="IPR051715">
    <property type="entry name" value="Intimin-Invasin_domain"/>
</dbReference>
<dbReference type="RefSeq" id="WP_052898616.1">
    <property type="nucleotide sequence ID" value="NZ_JRXE01000008.1"/>
</dbReference>
<evidence type="ECO:0000313" key="7">
    <source>
        <dbReference type="Proteomes" id="UP000037088"/>
    </source>
</evidence>
<dbReference type="FunFam" id="2.60.40.10:FF:000182">
    <property type="entry name" value="Gamma intimin"/>
    <property type="match status" value="1"/>
</dbReference>
<dbReference type="GO" id="GO:0009279">
    <property type="term" value="C:cell outer membrane"/>
    <property type="evidence" value="ECO:0007669"/>
    <property type="project" value="TreeGrafter"/>
</dbReference>
<dbReference type="InterPro" id="IPR008979">
    <property type="entry name" value="Galactose-bd-like_sf"/>
</dbReference>
<comment type="similarity">
    <text evidence="1">Belongs to the intimin/invasin family.</text>
</comment>
<protein>
    <recommendedName>
        <fullName evidence="8">Attaching and effacing protein</fullName>
    </recommendedName>
</protein>
<feature type="domain" description="Big-1" evidence="4">
    <location>
        <begin position="648"/>
        <end position="746"/>
    </location>
</feature>
<feature type="domain" description="P/Homo B" evidence="5">
    <location>
        <begin position="746"/>
        <end position="862"/>
    </location>
</feature>
<evidence type="ECO:0008006" key="8">
    <source>
        <dbReference type="Google" id="ProtNLM"/>
    </source>
</evidence>
<dbReference type="GO" id="GO:0004252">
    <property type="term" value="F:serine-type endopeptidase activity"/>
    <property type="evidence" value="ECO:0007669"/>
    <property type="project" value="InterPro"/>
</dbReference>
<dbReference type="SMART" id="SM00634">
    <property type="entry name" value="BID_1"/>
    <property type="match status" value="7"/>
</dbReference>
<feature type="domain" description="Big-1" evidence="4">
    <location>
        <begin position="134"/>
        <end position="224"/>
    </location>
</feature>
<gene>
    <name evidence="6" type="ORF">NG42_07290</name>
</gene>
<feature type="non-terminal residue" evidence="6">
    <location>
        <position position="1"/>
    </location>
</feature>
<accession>A0A0L7T650</accession>
<organism evidence="6 7">
    <name type="scientific">Winslowiella iniecta</name>
    <dbReference type="NCBI Taxonomy" id="1560201"/>
    <lineage>
        <taxon>Bacteria</taxon>
        <taxon>Pseudomonadati</taxon>
        <taxon>Pseudomonadota</taxon>
        <taxon>Gammaproteobacteria</taxon>
        <taxon>Enterobacterales</taxon>
        <taxon>Erwiniaceae</taxon>
        <taxon>Winslowiella</taxon>
    </lineage>
</organism>
<dbReference type="GO" id="GO:0006508">
    <property type="term" value="P:proteolysis"/>
    <property type="evidence" value="ECO:0007669"/>
    <property type="project" value="UniProtKB-KW"/>
</dbReference>
<sequence>SNLTVTPSINGVTLKTATIQQVADTSTGRVNDGAVVITTDNSIANGSAANQVSATVTDASGNPVPQMPVTFTLTGSATALGSATQLSDAQGVARLGFTNTVAETVTVKAATANGGNASAGAQFIADRDTASLNDSDLTVDGQNIVANGSNKATFTALVKDARGNPVPKMQVRWTTNSGTLGGNSSTTDADGKARITLTNTRAGNTQVTASVNGGAGINRLVNFIADGSNSGIGNGDLTRDKAEALADNVEIVTYSAIVKDVNGNPVNQQKVTWVTTLGTFPDGSTTATTDTDASGKATIALKSTRAGAVQVTATAGNGGTASAESVTFKANPATADVSGAVTVNKTLVTANGTDSALYSVTIKDANDNLVEGIDVIWTNSGVGEFNRADGISKTNASGVATMALKGTEAGIAKAAASVNSKPAVNAQDVTLKADESTAGIGNGDLTSDRNTALANGTAAITYTALVKDAKGNPVKNLRVSWATDRGTFANGNTTSTTDNNGKAVIALTSTQAGSATVTATPGTGSTATATPVSFTGDPATARLDSSNISVLPNRSIVANNVDQATYSALVKDVHDNPVAGVTVTWSTNNGTLAPANQSVTGQDGVATIRLTATAARVTQVSAKLGNTAAVNAPLVTFIGDQNTARINTGDLAVNKPSIVSNNVDVALFTAQVKDVNGNLLPGVAVSWQTDKGVVTGMAPLTDNDGKVTAQLKADIPGSATSPDSVARVTAKVGSATPTNAPDVALVVPPQSYRGTDITYTTTDAPKSAQMTISGRTGTVPGSIKVKVTITSPNTSLAWFSIVAPNNVEYMVKPMGTAQPEAEKTYTVTLPSGVSKSGVWKLKMDDTNSNNSSEHILKWNITL</sequence>
<name>A0A0L7T650_9GAMM</name>
<evidence type="ECO:0000256" key="2">
    <source>
        <dbReference type="ARBA" id="ARBA00022670"/>
    </source>
</evidence>
<evidence type="ECO:0000256" key="1">
    <source>
        <dbReference type="ARBA" id="ARBA00010116"/>
    </source>
</evidence>
<dbReference type="InterPro" id="IPR013783">
    <property type="entry name" value="Ig-like_fold"/>
</dbReference>
<feature type="domain" description="Big-1" evidence="4">
    <location>
        <begin position="442"/>
        <end position="535"/>
    </location>
</feature>
<reference evidence="6 7" key="1">
    <citation type="journal article" date="2015" name="Int. J. Syst. Evol. Microbiol.">
        <title>Erwinia iniecta sp. nov., isolated from Russian wheat aphids (Diuraphis noxia).</title>
        <authorList>
            <person name="Campillo T."/>
            <person name="Luna E."/>
            <person name="Portier P."/>
            <person name="Fischer-Le Saux M."/>
            <person name="Lapitan N."/>
            <person name="Tisserat N.A."/>
            <person name="Leach J.E."/>
        </authorList>
    </citation>
    <scope>NUCLEOTIDE SEQUENCE [LARGE SCALE GENOMIC DNA]</scope>
    <source>
        <strain evidence="6 7">B120</strain>
    </source>
</reference>
<dbReference type="EMBL" id="JRXE01000008">
    <property type="protein sequence ID" value="KOC90859.1"/>
    <property type="molecule type" value="Genomic_DNA"/>
</dbReference>
<dbReference type="InterPro" id="IPR003344">
    <property type="entry name" value="Big_1_dom"/>
</dbReference>
<evidence type="ECO:0000313" key="6">
    <source>
        <dbReference type="EMBL" id="KOC90859.1"/>
    </source>
</evidence>
<dbReference type="SUPFAM" id="SSF49373">
    <property type="entry name" value="Invasin/intimin cell-adhesion fragments"/>
    <property type="match status" value="7"/>
</dbReference>
<dbReference type="PROSITE" id="PS51829">
    <property type="entry name" value="P_HOMO_B"/>
    <property type="match status" value="1"/>
</dbReference>
<dbReference type="InterPro" id="IPR008964">
    <property type="entry name" value="Invasin/intimin_cell_adhesion"/>
</dbReference>
<keyword evidence="3" id="KW-0378">Hydrolase</keyword>
<feature type="domain" description="Big-1" evidence="4">
    <location>
        <begin position="338"/>
        <end position="432"/>
    </location>
</feature>
<dbReference type="PROSITE" id="PS51127">
    <property type="entry name" value="BIG1"/>
    <property type="match status" value="7"/>
</dbReference>
<dbReference type="PANTHER" id="PTHR39576">
    <property type="entry name" value="ATTACHING AND EFFACING PROTEIN HOMOLOG-RELATED-RELATED"/>
    <property type="match status" value="1"/>
</dbReference>